<dbReference type="InterPro" id="IPR038551">
    <property type="entry name" value="Ribosomal_eS26_sf"/>
</dbReference>
<reference evidence="5" key="1">
    <citation type="journal article" date="2004" name="Curr. Biol.">
        <title>Genome compaction and stability in microsporidian intracellular parasites.</title>
        <authorList>
            <person name="Slamovits C.H."/>
            <person name="Fast N.M."/>
            <person name="Law J.S."/>
            <person name="Keeling P.J."/>
        </authorList>
    </citation>
    <scope>NUCLEOTIDE SEQUENCE</scope>
</reference>
<protein>
    <recommendedName>
        <fullName evidence="4">40S ribosomal protein S26</fullName>
    </recommendedName>
</protein>
<organism evidence="5">
    <name type="scientific">Antonospora locustae</name>
    <name type="common">Microsporidian parasite</name>
    <name type="synonym">Nosema locustae</name>
    <dbReference type="NCBI Taxonomy" id="278021"/>
    <lineage>
        <taxon>Eukaryota</taxon>
        <taxon>Fungi</taxon>
        <taxon>Fungi incertae sedis</taxon>
        <taxon>Microsporidia</taxon>
        <taxon>Antonospora</taxon>
    </lineage>
</organism>
<dbReference type="AlphaFoldDB" id="Q6E6E2"/>
<dbReference type="GO" id="GO:0006412">
    <property type="term" value="P:translation"/>
    <property type="evidence" value="ECO:0007669"/>
    <property type="project" value="InterPro"/>
</dbReference>
<evidence type="ECO:0000256" key="3">
    <source>
        <dbReference type="ARBA" id="ARBA00023274"/>
    </source>
</evidence>
<proteinExistence type="inferred from homology"/>
<keyword evidence="3 4" id="KW-0687">Ribonucleoprotein</keyword>
<dbReference type="GO" id="GO:0003735">
    <property type="term" value="F:structural constituent of ribosome"/>
    <property type="evidence" value="ECO:0007669"/>
    <property type="project" value="InterPro"/>
</dbReference>
<evidence type="ECO:0000256" key="1">
    <source>
        <dbReference type="ARBA" id="ARBA00008596"/>
    </source>
</evidence>
<keyword evidence="2 4" id="KW-0689">Ribosomal protein</keyword>
<dbReference type="GO" id="GO:0022627">
    <property type="term" value="C:cytosolic small ribosomal subunit"/>
    <property type="evidence" value="ECO:0007669"/>
    <property type="project" value="TreeGrafter"/>
</dbReference>
<evidence type="ECO:0000256" key="4">
    <source>
        <dbReference type="RuleBase" id="RU363128"/>
    </source>
</evidence>
<sequence>MPVKRKNHGRAKKNRGHVKLIRCDNCASAVPKDKAIKRFQIKSLIEAAAHDDVRTATIYEEYEVPKFFHKNQYCVSCAVHLKAVRCRSAEGRKDRSNPHARVKQ</sequence>
<dbReference type="InterPro" id="IPR000892">
    <property type="entry name" value="Ribosomal_eS26"/>
</dbReference>
<name>Q6E6E2_ANTLO</name>
<accession>Q6E6E2</accession>
<evidence type="ECO:0000256" key="2">
    <source>
        <dbReference type="ARBA" id="ARBA00022980"/>
    </source>
</evidence>
<evidence type="ECO:0000313" key="5">
    <source>
        <dbReference type="EMBL" id="AAT12345.1"/>
    </source>
</evidence>
<dbReference type="GO" id="GO:0003729">
    <property type="term" value="F:mRNA binding"/>
    <property type="evidence" value="ECO:0007669"/>
    <property type="project" value="TreeGrafter"/>
</dbReference>
<dbReference type="EMBL" id="AY548898">
    <property type="protein sequence ID" value="AAT12345.1"/>
    <property type="molecule type" value="Genomic_DNA"/>
</dbReference>
<comment type="similarity">
    <text evidence="1 4">Belongs to the eukaryotic ribosomal protein eS26 family.</text>
</comment>
<dbReference type="PANTHER" id="PTHR12538:SF0">
    <property type="entry name" value="40S RIBOSOMAL PROTEIN S26"/>
    <property type="match status" value="1"/>
</dbReference>
<dbReference type="Pfam" id="PF01283">
    <property type="entry name" value="Ribosomal_S26e"/>
    <property type="match status" value="1"/>
</dbReference>
<dbReference type="Gene3D" id="3.30.1740.20">
    <property type="entry name" value="Ribosomal protein S26e"/>
    <property type="match status" value="1"/>
</dbReference>
<dbReference type="PANTHER" id="PTHR12538">
    <property type="entry name" value="40S RIBOSOMAL PROTEIN S26"/>
    <property type="match status" value="1"/>
</dbReference>